<comment type="caution">
    <text evidence="3">The sequence shown here is derived from an EMBL/GenBank/DDBJ whole genome shotgun (WGS) entry which is preliminary data.</text>
</comment>
<keyword evidence="4" id="KW-1185">Reference proteome</keyword>
<feature type="signal peptide" evidence="2">
    <location>
        <begin position="1"/>
        <end position="21"/>
    </location>
</feature>
<keyword evidence="2" id="KW-0732">Signal</keyword>
<dbReference type="AlphaFoldDB" id="A0A9W9YIX0"/>
<dbReference type="Pfam" id="PF01391">
    <property type="entry name" value="Collagen"/>
    <property type="match status" value="1"/>
</dbReference>
<protein>
    <submittedName>
        <fullName evidence="3">Uncharacterized protein</fullName>
    </submittedName>
</protein>
<feature type="compositionally biased region" description="Basic and acidic residues" evidence="1">
    <location>
        <begin position="73"/>
        <end position="88"/>
    </location>
</feature>
<name>A0A9W9YIX0_9CNID</name>
<feature type="region of interest" description="Disordered" evidence="1">
    <location>
        <begin position="67"/>
        <end position="99"/>
    </location>
</feature>
<accession>A0A9W9YIX0</accession>
<feature type="chain" id="PRO_5040779797" evidence="2">
    <location>
        <begin position="22"/>
        <end position="125"/>
    </location>
</feature>
<evidence type="ECO:0000256" key="2">
    <source>
        <dbReference type="SAM" id="SignalP"/>
    </source>
</evidence>
<evidence type="ECO:0000256" key="1">
    <source>
        <dbReference type="SAM" id="MobiDB-lite"/>
    </source>
</evidence>
<organism evidence="3 4">
    <name type="scientific">Desmophyllum pertusum</name>
    <dbReference type="NCBI Taxonomy" id="174260"/>
    <lineage>
        <taxon>Eukaryota</taxon>
        <taxon>Metazoa</taxon>
        <taxon>Cnidaria</taxon>
        <taxon>Anthozoa</taxon>
        <taxon>Hexacorallia</taxon>
        <taxon>Scleractinia</taxon>
        <taxon>Caryophylliina</taxon>
        <taxon>Caryophylliidae</taxon>
        <taxon>Desmophyllum</taxon>
    </lineage>
</organism>
<reference evidence="3" key="1">
    <citation type="submission" date="2023-01" db="EMBL/GenBank/DDBJ databases">
        <title>Genome assembly of the deep-sea coral Lophelia pertusa.</title>
        <authorList>
            <person name="Herrera S."/>
            <person name="Cordes E."/>
        </authorList>
    </citation>
    <scope>NUCLEOTIDE SEQUENCE</scope>
    <source>
        <strain evidence="3">USNM1676648</strain>
        <tissue evidence="3">Polyp</tissue>
    </source>
</reference>
<sequence>MKVQLLIVLTLFSNLFAMANSTQKNPLTMRAQLLILMTFATLHVHAVALSQKGCPVANGIPGIPGIPGPYGRDGVKGDRGETGNKGEGGETGNKGEPGAQALSNWKQCVWHKADGRDNGLIQVKL</sequence>
<dbReference type="Proteomes" id="UP001163046">
    <property type="component" value="Unassembled WGS sequence"/>
</dbReference>
<gene>
    <name evidence="3" type="ORF">OS493_038569</name>
</gene>
<dbReference type="InterPro" id="IPR008160">
    <property type="entry name" value="Collagen"/>
</dbReference>
<proteinExistence type="predicted"/>
<evidence type="ECO:0000313" key="4">
    <source>
        <dbReference type="Proteomes" id="UP001163046"/>
    </source>
</evidence>
<dbReference type="EMBL" id="MU827406">
    <property type="protein sequence ID" value="KAJ7349562.1"/>
    <property type="molecule type" value="Genomic_DNA"/>
</dbReference>
<evidence type="ECO:0000313" key="3">
    <source>
        <dbReference type="EMBL" id="KAJ7349562.1"/>
    </source>
</evidence>